<feature type="domain" description="PGG" evidence="2">
    <location>
        <begin position="531"/>
        <end position="648"/>
    </location>
</feature>
<dbReference type="Proteomes" id="UP001202328">
    <property type="component" value="Unassembled WGS sequence"/>
</dbReference>
<gene>
    <name evidence="3" type="ORF">MKW98_013366</name>
</gene>
<dbReference type="Gene3D" id="1.25.40.20">
    <property type="entry name" value="Ankyrin repeat-containing domain"/>
    <property type="match status" value="1"/>
</dbReference>
<dbReference type="AlphaFoldDB" id="A0AAD4SU60"/>
<dbReference type="GO" id="GO:0016020">
    <property type="term" value="C:membrane"/>
    <property type="evidence" value="ECO:0007669"/>
    <property type="project" value="TreeGrafter"/>
</dbReference>
<dbReference type="InterPro" id="IPR036770">
    <property type="entry name" value="Ankyrin_rpt-contain_sf"/>
</dbReference>
<comment type="caution">
    <text evidence="3">The sequence shown here is derived from an EMBL/GenBank/DDBJ whole genome shotgun (WGS) entry which is preliminary data.</text>
</comment>
<feature type="transmembrane region" description="Helical" evidence="1">
    <location>
        <begin position="322"/>
        <end position="344"/>
    </location>
</feature>
<dbReference type="InterPro" id="IPR002110">
    <property type="entry name" value="Ankyrin_rpt"/>
</dbReference>
<protein>
    <recommendedName>
        <fullName evidence="2">PGG domain-containing protein</fullName>
    </recommendedName>
</protein>
<proteinExistence type="predicted"/>
<dbReference type="PANTHER" id="PTHR24177">
    <property type="entry name" value="CASKIN"/>
    <property type="match status" value="1"/>
</dbReference>
<evidence type="ECO:0000313" key="4">
    <source>
        <dbReference type="Proteomes" id="UP001202328"/>
    </source>
</evidence>
<evidence type="ECO:0000259" key="2">
    <source>
        <dbReference type="Pfam" id="PF13962"/>
    </source>
</evidence>
<keyword evidence="1" id="KW-1133">Transmembrane helix</keyword>
<feature type="transmembrane region" description="Helical" evidence="1">
    <location>
        <begin position="656"/>
        <end position="681"/>
    </location>
</feature>
<feature type="transmembrane region" description="Helical" evidence="1">
    <location>
        <begin position="581"/>
        <end position="607"/>
    </location>
</feature>
<dbReference type="PANTHER" id="PTHR24177:SF365">
    <property type="entry name" value="ANKYRIN REPEAT-CONTAINING PROTEIN NPR4-LIKE ISOFORM X1"/>
    <property type="match status" value="1"/>
</dbReference>
<dbReference type="Pfam" id="PF13962">
    <property type="entry name" value="PGG"/>
    <property type="match status" value="1"/>
</dbReference>
<feature type="transmembrane region" description="Helical" evidence="1">
    <location>
        <begin position="628"/>
        <end position="650"/>
    </location>
</feature>
<organism evidence="3 4">
    <name type="scientific">Papaver atlanticum</name>
    <dbReference type="NCBI Taxonomy" id="357466"/>
    <lineage>
        <taxon>Eukaryota</taxon>
        <taxon>Viridiplantae</taxon>
        <taxon>Streptophyta</taxon>
        <taxon>Embryophyta</taxon>
        <taxon>Tracheophyta</taxon>
        <taxon>Spermatophyta</taxon>
        <taxon>Magnoliopsida</taxon>
        <taxon>Ranunculales</taxon>
        <taxon>Papaveraceae</taxon>
        <taxon>Papaveroideae</taxon>
        <taxon>Papaver</taxon>
    </lineage>
</organism>
<evidence type="ECO:0000313" key="3">
    <source>
        <dbReference type="EMBL" id="KAI3921432.1"/>
    </source>
</evidence>
<dbReference type="Pfam" id="PF12796">
    <property type="entry name" value="Ank_2"/>
    <property type="match status" value="1"/>
</dbReference>
<keyword evidence="1" id="KW-0472">Membrane</keyword>
<keyword evidence="4" id="KW-1185">Reference proteome</keyword>
<dbReference type="EMBL" id="JAJJMB010008687">
    <property type="protein sequence ID" value="KAI3921432.1"/>
    <property type="molecule type" value="Genomic_DNA"/>
</dbReference>
<dbReference type="SUPFAM" id="SSF48403">
    <property type="entry name" value="Ankyrin repeat"/>
    <property type="match status" value="1"/>
</dbReference>
<name>A0AAD4SU60_9MAGN</name>
<feature type="transmembrane region" description="Helical" evidence="1">
    <location>
        <begin position="540"/>
        <end position="561"/>
    </location>
</feature>
<keyword evidence="1" id="KW-0812">Transmembrane</keyword>
<reference evidence="3" key="1">
    <citation type="submission" date="2022-04" db="EMBL/GenBank/DDBJ databases">
        <title>A functionally conserved STORR gene fusion in Papaver species that diverged 16.8 million years ago.</title>
        <authorList>
            <person name="Catania T."/>
        </authorList>
    </citation>
    <scope>NUCLEOTIDE SEQUENCE</scope>
    <source>
        <strain evidence="3">S-188037</strain>
    </source>
</reference>
<accession>A0AAD4SU60</accession>
<evidence type="ECO:0000256" key="1">
    <source>
        <dbReference type="SAM" id="Phobius"/>
    </source>
</evidence>
<dbReference type="InterPro" id="IPR026961">
    <property type="entry name" value="PGG_dom"/>
</dbReference>
<sequence length="706" mass="79797">MSTTASESGDHQYHQEMMFDRLIKSQEDMFERLETMFSKVLASQQEMCEILRSNSTAVKNNDDKVRTETFGAMALYKAAESGDWQKCRDFLKKHSEDEMITYDEWREALGLAVLHCQLVSVKEILKLMPPEALRYKKRESENTALHHAARDGFTEAVKMLVIKNPRLTQIRNHQGKVPLQLAIESTADVGQWETVKYLFSVTRHVKPSPFLGPNGARMLCGAIAANLYDSAMSIVRRYPELVTMRYQGEDICGLEAMAQKRLAFRSGFKLTWWNQDIYSSIDVDRDSQKNFTQGITNIEGDEENALKSNQIIEPNASKSIKFSLITSVKWILSMLLSVFTPVFCNKQDLCKRKLMHKQAHALVKEMFAQLHKTMPAMEVRLYFEKDPKIIKTAMKHGTIEVVEECIRRFPLLVWGDFGGQLSLLQMAVVERNEKAFNLIIKTSYEENLDIINKKDGKGNTLLHHVVHIAPSYQLNSITGAVLQMQRELQWFKGVQSIIAEEYKVLKRNNSGETAENIFTTEHKELIQKGEKYMKDTSGSCMVVAALIATVAFAAAFTVPGGNISDSSSSKNGTPVFLESTSFVVFATADALALFSSITSVLMFLAIYTSRFAEENFLVSLPRKMIIGLATLFVSMATILVTFGASLSIVLDDRVPWAPIPIALFSCIPPISFGFLQLPLFVEMVRGTFLSYPFKEQIKNFNKKKVD</sequence>